<dbReference type="STRING" id="1000565.METUNv1_03177"/>
<sequence>MRYSSTQLQLILDQAGIYMCACPAQLAAQMMELRTLHAYQLNCMSEMPDMAESHRIIADACERAHLLLEEAFDRVLEIEGWDKRTLTMPEGLRRKRDDLL</sequence>
<dbReference type="EMBL" id="AFHG01000056">
    <property type="protein sequence ID" value="EGK70616.1"/>
    <property type="molecule type" value="Genomic_DNA"/>
</dbReference>
<protein>
    <submittedName>
        <fullName evidence="1">Uncharacterized protein</fullName>
    </submittedName>
</protein>
<accession>F5RFU0</accession>
<proteinExistence type="predicted"/>
<dbReference type="Proteomes" id="UP000005019">
    <property type="component" value="Unassembled WGS sequence"/>
</dbReference>
<organism evidence="1 2">
    <name type="scientific">Methyloversatilis universalis (strain ATCC BAA-1314 / DSM 25237 / JCM 13912 / CCUG 52030 / FAM5)</name>
    <dbReference type="NCBI Taxonomy" id="1000565"/>
    <lineage>
        <taxon>Bacteria</taxon>
        <taxon>Pseudomonadati</taxon>
        <taxon>Pseudomonadota</taxon>
        <taxon>Betaproteobacteria</taxon>
        <taxon>Nitrosomonadales</taxon>
        <taxon>Sterolibacteriaceae</taxon>
        <taxon>Methyloversatilis</taxon>
    </lineage>
</organism>
<reference evidence="1 2" key="1">
    <citation type="journal article" date="2011" name="J. Bacteriol.">
        <title>Genome sequence of Methyloversatilis universalis FAM5T, a methylotrophic representative of the order Rhodocyclales.</title>
        <authorList>
            <person name="Kittichotirat W."/>
            <person name="Good N.M."/>
            <person name="Hall R."/>
            <person name="Bringel F."/>
            <person name="Lajus A."/>
            <person name="Medigue C."/>
            <person name="Smalley N.E."/>
            <person name="Beck D."/>
            <person name="Bumgarner R."/>
            <person name="Vuilleumier S."/>
            <person name="Kalyuzhnaya M.G."/>
        </authorList>
    </citation>
    <scope>NUCLEOTIDE SEQUENCE [LARGE SCALE GENOMIC DNA]</scope>
    <source>
        <strain evidence="2">ATCC BAA-1314 / JCM 13912 / FAM5</strain>
    </source>
</reference>
<dbReference type="AlphaFoldDB" id="F5RFU0"/>
<dbReference type="eggNOG" id="ENOG50334ZR">
    <property type="taxonomic scope" value="Bacteria"/>
</dbReference>
<name>F5RFU0_METUF</name>
<evidence type="ECO:0000313" key="1">
    <source>
        <dbReference type="EMBL" id="EGK70616.1"/>
    </source>
</evidence>
<keyword evidence="2" id="KW-1185">Reference proteome</keyword>
<gene>
    <name evidence="1" type="ORF">METUNv1_03177</name>
</gene>
<comment type="caution">
    <text evidence="1">The sequence shown here is derived from an EMBL/GenBank/DDBJ whole genome shotgun (WGS) entry which is preliminary data.</text>
</comment>
<evidence type="ECO:0000313" key="2">
    <source>
        <dbReference type="Proteomes" id="UP000005019"/>
    </source>
</evidence>